<dbReference type="eggNOG" id="KOG3525">
    <property type="taxonomic scope" value="Eukaryota"/>
</dbReference>
<dbReference type="GeneID" id="7838909"/>
<dbReference type="Proteomes" id="UP000009168">
    <property type="component" value="Unassembled WGS sequence"/>
</dbReference>
<dbReference type="AlphaFoldDB" id="I7LWP5"/>
<dbReference type="Gene3D" id="2.10.220.10">
    <property type="entry name" value="Hormone Receptor, Insulin-like Growth Factor Receptor 1, Chain A, domain 2"/>
    <property type="match status" value="1"/>
</dbReference>
<organism evidence="1 2">
    <name type="scientific">Tetrahymena thermophila (strain SB210)</name>
    <dbReference type="NCBI Taxonomy" id="312017"/>
    <lineage>
        <taxon>Eukaryota</taxon>
        <taxon>Sar</taxon>
        <taxon>Alveolata</taxon>
        <taxon>Ciliophora</taxon>
        <taxon>Intramacronucleata</taxon>
        <taxon>Oligohymenophorea</taxon>
        <taxon>Hymenostomatida</taxon>
        <taxon>Tetrahymenina</taxon>
        <taxon>Tetrahymenidae</taxon>
        <taxon>Tetrahymena</taxon>
    </lineage>
</organism>
<name>I7LWP5_TETTS</name>
<dbReference type="KEGG" id="tet:TTHERM_00578450"/>
<dbReference type="InterPro" id="IPR009030">
    <property type="entry name" value="Growth_fac_rcpt_cys_sf"/>
</dbReference>
<accession>I7LWP5</accession>
<keyword evidence="2" id="KW-1185">Reference proteome</keyword>
<protein>
    <submittedName>
        <fullName evidence="1">Uncharacterized protein</fullName>
    </submittedName>
</protein>
<dbReference type="SUPFAM" id="SSF57184">
    <property type="entry name" value="Growth factor receptor domain"/>
    <property type="match status" value="1"/>
</dbReference>
<gene>
    <name evidence="1" type="ORF">TTHERM_00578450</name>
</gene>
<dbReference type="EMBL" id="GG662527">
    <property type="protein sequence ID" value="EAS02601.2"/>
    <property type="molecule type" value="Genomic_DNA"/>
</dbReference>
<reference evidence="2" key="1">
    <citation type="journal article" date="2006" name="PLoS Biol.">
        <title>Macronuclear genome sequence of the ciliate Tetrahymena thermophila, a model eukaryote.</title>
        <authorList>
            <person name="Eisen J.A."/>
            <person name="Coyne R.S."/>
            <person name="Wu M."/>
            <person name="Wu D."/>
            <person name="Thiagarajan M."/>
            <person name="Wortman J.R."/>
            <person name="Badger J.H."/>
            <person name="Ren Q."/>
            <person name="Amedeo P."/>
            <person name="Jones K.M."/>
            <person name="Tallon L.J."/>
            <person name="Delcher A.L."/>
            <person name="Salzberg S.L."/>
            <person name="Silva J.C."/>
            <person name="Haas B.J."/>
            <person name="Majoros W.H."/>
            <person name="Farzad M."/>
            <person name="Carlton J.M."/>
            <person name="Smith R.K. Jr."/>
            <person name="Garg J."/>
            <person name="Pearlman R.E."/>
            <person name="Karrer K.M."/>
            <person name="Sun L."/>
            <person name="Manning G."/>
            <person name="Elde N.C."/>
            <person name="Turkewitz A.P."/>
            <person name="Asai D.J."/>
            <person name="Wilkes D.E."/>
            <person name="Wang Y."/>
            <person name="Cai H."/>
            <person name="Collins K."/>
            <person name="Stewart B.A."/>
            <person name="Lee S.R."/>
            <person name="Wilamowska K."/>
            <person name="Weinberg Z."/>
            <person name="Ruzzo W.L."/>
            <person name="Wloga D."/>
            <person name="Gaertig J."/>
            <person name="Frankel J."/>
            <person name="Tsao C.-C."/>
            <person name="Gorovsky M.A."/>
            <person name="Keeling P.J."/>
            <person name="Waller R.F."/>
            <person name="Patron N.J."/>
            <person name="Cherry J.M."/>
            <person name="Stover N.A."/>
            <person name="Krieger C.J."/>
            <person name="del Toro C."/>
            <person name="Ryder H.F."/>
            <person name="Williamson S.C."/>
            <person name="Barbeau R.A."/>
            <person name="Hamilton E.P."/>
            <person name="Orias E."/>
        </authorList>
    </citation>
    <scope>NUCLEOTIDE SEQUENCE [LARGE SCALE GENOMIC DNA]</scope>
    <source>
        <strain evidence="2">SB210</strain>
    </source>
</reference>
<sequence>MLQLNPSYNFNDLLITQGQTYKNSLLIADPHYRVLSITNMISSPNNIAIKSAQIIIQECLPGCAECSNSNECTKCLPRNLLKLGNQCITQCGDVVLLLIHLKAIANL</sequence>
<evidence type="ECO:0000313" key="2">
    <source>
        <dbReference type="Proteomes" id="UP000009168"/>
    </source>
</evidence>
<dbReference type="RefSeq" id="XP_001022846.2">
    <property type="nucleotide sequence ID" value="XM_001022846.2"/>
</dbReference>
<proteinExistence type="predicted"/>
<dbReference type="InParanoid" id="I7LWP5"/>
<evidence type="ECO:0000313" key="1">
    <source>
        <dbReference type="EMBL" id="EAS02601.2"/>
    </source>
</evidence>